<dbReference type="EMBL" id="CP003345">
    <property type="protein sequence ID" value="AFM04280.1"/>
    <property type="molecule type" value="Genomic_DNA"/>
</dbReference>
<comment type="similarity">
    <text evidence="1">Belongs to the dTDP-4-dehydrorhamnose reductase family.</text>
</comment>
<keyword evidence="1" id="KW-0521">NADP</keyword>
<dbReference type="InterPro" id="IPR005913">
    <property type="entry name" value="dTDP_dehydrorham_reduct"/>
</dbReference>
<dbReference type="Proteomes" id="UP000006054">
    <property type="component" value="Chromosome"/>
</dbReference>
<protein>
    <recommendedName>
        <fullName evidence="1">dTDP-4-dehydrorhamnose reductase</fullName>
        <ecNumber evidence="1">1.1.1.133</ecNumber>
    </recommendedName>
</protein>
<dbReference type="EC" id="1.1.1.133" evidence="1"/>
<gene>
    <name evidence="3" type="ordered locus">Fleli_1887</name>
</gene>
<dbReference type="PATRIC" id="fig|880071.3.peg.1868"/>
<dbReference type="InterPro" id="IPR036291">
    <property type="entry name" value="NAD(P)-bd_dom_sf"/>
</dbReference>
<comment type="function">
    <text evidence="1">Catalyzes the reduction of dTDP-6-deoxy-L-lyxo-4-hexulose to yield dTDP-L-rhamnose.</text>
</comment>
<organism evidence="3 4">
    <name type="scientific">Bernardetia litoralis (strain ATCC 23117 / DSM 6794 / NBRC 15988 / NCIMB 1366 / Fx l1 / Sio-4)</name>
    <name type="common">Flexibacter litoralis</name>
    <dbReference type="NCBI Taxonomy" id="880071"/>
    <lineage>
        <taxon>Bacteria</taxon>
        <taxon>Pseudomonadati</taxon>
        <taxon>Bacteroidota</taxon>
        <taxon>Cytophagia</taxon>
        <taxon>Cytophagales</taxon>
        <taxon>Bernardetiaceae</taxon>
        <taxon>Bernardetia</taxon>
    </lineage>
</organism>
<sequence>MNVTEKQMIDKNQSTHTIIGNGLIGGAFKENPARESIHSVVIFASGVSNSLEIAPKPFLREKKLLESVLENKKKLKKFIYFSTLSVYDKTKQDAAYIKHKLKLEETIRQECQNYLIIRVPNIIGKGGNPTTLLNYLITSVLNKTEIKVFKNAYRNFIDVEDLVKVVTQFIVADISNTTIDLLHPISYSMVEVISCIEKHVNLTSNSVYVEQGYDYFPTLNQLVHSTFQKSNINMRKDYLSQILAKYY</sequence>
<dbReference type="AlphaFoldDB" id="I4AJZ5"/>
<dbReference type="eggNOG" id="COG0451">
    <property type="taxonomic scope" value="Bacteria"/>
</dbReference>
<dbReference type="HOGENOM" id="CLU_098309_0_0_10"/>
<dbReference type="RefSeq" id="WP_014797732.1">
    <property type="nucleotide sequence ID" value="NC_018018.1"/>
</dbReference>
<reference evidence="4" key="1">
    <citation type="submission" date="2012-06" db="EMBL/GenBank/DDBJ databases">
        <title>The complete genome of Flexibacter litoralis DSM 6794.</title>
        <authorList>
            <person name="Lucas S."/>
            <person name="Copeland A."/>
            <person name="Lapidus A."/>
            <person name="Glavina del Rio T."/>
            <person name="Dalin E."/>
            <person name="Tice H."/>
            <person name="Bruce D."/>
            <person name="Goodwin L."/>
            <person name="Pitluck S."/>
            <person name="Peters L."/>
            <person name="Ovchinnikova G."/>
            <person name="Lu M."/>
            <person name="Kyrpides N."/>
            <person name="Mavromatis K."/>
            <person name="Ivanova N."/>
            <person name="Brettin T."/>
            <person name="Detter J.C."/>
            <person name="Han C."/>
            <person name="Larimer F."/>
            <person name="Land M."/>
            <person name="Hauser L."/>
            <person name="Markowitz V."/>
            <person name="Cheng J.-F."/>
            <person name="Hugenholtz P."/>
            <person name="Woyke T."/>
            <person name="Wu D."/>
            <person name="Spring S."/>
            <person name="Lang E."/>
            <person name="Kopitz M."/>
            <person name="Brambilla E."/>
            <person name="Klenk H.-P."/>
            <person name="Eisen J.A."/>
        </authorList>
    </citation>
    <scope>NUCLEOTIDE SEQUENCE [LARGE SCALE GENOMIC DNA]</scope>
    <source>
        <strain evidence="4">ATCC 23117 / DSM 6794 / NBRC 15988 / NCIMB 1366 / Sio-4</strain>
    </source>
</reference>
<dbReference type="STRING" id="880071.Fleli_1887"/>
<dbReference type="PANTHER" id="PTHR10491:SF4">
    <property type="entry name" value="METHIONINE ADENOSYLTRANSFERASE 2 SUBUNIT BETA"/>
    <property type="match status" value="1"/>
</dbReference>
<proteinExistence type="inferred from homology"/>
<dbReference type="Gene3D" id="3.40.50.720">
    <property type="entry name" value="NAD(P)-binding Rossmann-like Domain"/>
    <property type="match status" value="1"/>
</dbReference>
<dbReference type="PANTHER" id="PTHR10491">
    <property type="entry name" value="DTDP-4-DEHYDRORHAMNOSE REDUCTASE"/>
    <property type="match status" value="1"/>
</dbReference>
<feature type="domain" description="NAD-dependent epimerase/dehydratase" evidence="2">
    <location>
        <begin position="58"/>
        <end position="170"/>
    </location>
</feature>
<keyword evidence="1" id="KW-0560">Oxidoreductase</keyword>
<dbReference type="OrthoDB" id="1247029at2"/>
<accession>I4AJZ5</accession>
<name>I4AJZ5_BERLS</name>
<evidence type="ECO:0000259" key="2">
    <source>
        <dbReference type="Pfam" id="PF01370"/>
    </source>
</evidence>
<dbReference type="InterPro" id="IPR001509">
    <property type="entry name" value="Epimerase_deHydtase"/>
</dbReference>
<dbReference type="KEGG" id="fli:Fleli_1887"/>
<evidence type="ECO:0000313" key="4">
    <source>
        <dbReference type="Proteomes" id="UP000006054"/>
    </source>
</evidence>
<evidence type="ECO:0000256" key="1">
    <source>
        <dbReference type="RuleBase" id="RU364082"/>
    </source>
</evidence>
<keyword evidence="4" id="KW-1185">Reference proteome</keyword>
<dbReference type="Pfam" id="PF01370">
    <property type="entry name" value="Epimerase"/>
    <property type="match status" value="1"/>
</dbReference>
<evidence type="ECO:0000313" key="3">
    <source>
        <dbReference type="EMBL" id="AFM04280.1"/>
    </source>
</evidence>
<comment type="pathway">
    <text evidence="1">Carbohydrate biosynthesis; dTDP-L-rhamnose biosynthesis.</text>
</comment>
<dbReference type="GO" id="GO:0008831">
    <property type="term" value="F:dTDP-4-dehydrorhamnose reductase activity"/>
    <property type="evidence" value="ECO:0007669"/>
    <property type="project" value="UniProtKB-EC"/>
</dbReference>
<dbReference type="SUPFAM" id="SSF51735">
    <property type="entry name" value="NAD(P)-binding Rossmann-fold domains"/>
    <property type="match status" value="1"/>
</dbReference>